<comment type="caution">
    <text evidence="1">The sequence shown here is derived from an EMBL/GenBank/DDBJ whole genome shotgun (WGS) entry which is preliminary data.</text>
</comment>
<protein>
    <submittedName>
        <fullName evidence="1">Winged helix DNA-binding domain-containing protein</fullName>
    </submittedName>
</protein>
<evidence type="ECO:0000313" key="1">
    <source>
        <dbReference type="EMBL" id="TWP50735.1"/>
    </source>
</evidence>
<dbReference type="OrthoDB" id="9148135at2"/>
<dbReference type="AlphaFoldDB" id="A0A563ESN1"/>
<dbReference type="GO" id="GO:0003677">
    <property type="term" value="F:DNA binding"/>
    <property type="evidence" value="ECO:0007669"/>
    <property type="project" value="UniProtKB-KW"/>
</dbReference>
<gene>
    <name evidence="1" type="ORF">FKR81_19195</name>
</gene>
<keyword evidence="2" id="KW-1185">Reference proteome</keyword>
<dbReference type="PANTHER" id="PTHR38479">
    <property type="entry name" value="LMO0824 PROTEIN"/>
    <property type="match status" value="1"/>
</dbReference>
<sequence length="380" mass="41160">MMPSGYPVRQWPFTATVTFVELTAAQTRVARTHAQLLAGPRSDQVADAVRHVVALQGQDVRANRMSVRVRTNGLTGADVDAACAAGSVVRTWAMRGTLHMLAAEDVGWVVGLLGPRFAFAFRSRRLQLGLDEATCDRATGEIREVLAGGKVLTRAEIMAAIDVDVQGQAQAHLLGYAALTGVICRGPEMSDAEPAYTLLEEWAGPSEVLPEEKAQARLAQRYLAAYGPATAEDFAAWSGLPLGPARAGFAEIAAQLREVVADGRVAYVLDDPVLDDRTTVRLFGHFETYLLGYRTRENAVPAEYAKVLQTGGGFIMPSVSVNGRIAGLWKHAWRKEQKQDLMVVTLEPFGVIAKQLLPAIRAEVADIGRFLGVRARLDVE</sequence>
<dbReference type="EMBL" id="VOBR01000011">
    <property type="protein sequence ID" value="TWP50735.1"/>
    <property type="molecule type" value="Genomic_DNA"/>
</dbReference>
<reference evidence="1 2" key="1">
    <citation type="submission" date="2019-07" db="EMBL/GenBank/DDBJ databases">
        <title>Lentzea xizangensis sp. nov., isolated from Qinghai-Tibetan Plateau Soils.</title>
        <authorList>
            <person name="Huang J."/>
        </authorList>
    </citation>
    <scope>NUCLEOTIDE SEQUENCE [LARGE SCALE GENOMIC DNA]</scope>
    <source>
        <strain evidence="1 2">FXJ1.1311</strain>
    </source>
</reference>
<proteinExistence type="predicted"/>
<evidence type="ECO:0000313" key="2">
    <source>
        <dbReference type="Proteomes" id="UP000316639"/>
    </source>
</evidence>
<name>A0A563ESN1_9PSEU</name>
<keyword evidence="1" id="KW-0238">DNA-binding</keyword>
<dbReference type="Pfam" id="PF06224">
    <property type="entry name" value="AlkZ-like"/>
    <property type="match status" value="1"/>
</dbReference>
<dbReference type="InterPro" id="IPR009351">
    <property type="entry name" value="AlkZ-like"/>
</dbReference>
<dbReference type="Proteomes" id="UP000316639">
    <property type="component" value="Unassembled WGS sequence"/>
</dbReference>
<dbReference type="PANTHER" id="PTHR38479:SF2">
    <property type="entry name" value="WINGED HELIX DNA-BINDING DOMAIN-CONTAINING PROTEIN"/>
    <property type="match status" value="1"/>
</dbReference>
<organism evidence="1 2">
    <name type="scientific">Lentzea tibetensis</name>
    <dbReference type="NCBI Taxonomy" id="2591470"/>
    <lineage>
        <taxon>Bacteria</taxon>
        <taxon>Bacillati</taxon>
        <taxon>Actinomycetota</taxon>
        <taxon>Actinomycetes</taxon>
        <taxon>Pseudonocardiales</taxon>
        <taxon>Pseudonocardiaceae</taxon>
        <taxon>Lentzea</taxon>
    </lineage>
</organism>
<accession>A0A563ESN1</accession>